<feature type="region of interest" description="Disordered" evidence="1">
    <location>
        <begin position="171"/>
        <end position="197"/>
    </location>
</feature>
<dbReference type="STRING" id="909613.UO65_4265"/>
<dbReference type="GO" id="GO:0016747">
    <property type="term" value="F:acyltransferase activity, transferring groups other than amino-acyl groups"/>
    <property type="evidence" value="ECO:0007669"/>
    <property type="project" value="InterPro"/>
</dbReference>
<dbReference type="eggNOG" id="COG1670">
    <property type="taxonomic scope" value="Bacteria"/>
</dbReference>
<dbReference type="RefSeq" id="WP_063935983.1">
    <property type="nucleotide sequence ID" value="NZ_AYXG01000159.1"/>
</dbReference>
<comment type="caution">
    <text evidence="3">The sequence shown here is derived from an EMBL/GenBank/DDBJ whole genome shotgun (WGS) entry which is preliminary data.</text>
</comment>
<dbReference type="OrthoDB" id="3533156at2"/>
<dbReference type="InterPro" id="IPR000182">
    <property type="entry name" value="GNAT_dom"/>
</dbReference>
<dbReference type="PANTHER" id="PTHR43792:SF1">
    <property type="entry name" value="N-ACETYLTRANSFERASE DOMAIN-CONTAINING PROTEIN"/>
    <property type="match status" value="1"/>
</dbReference>
<evidence type="ECO:0000259" key="2">
    <source>
        <dbReference type="PROSITE" id="PS51186"/>
    </source>
</evidence>
<dbReference type="AlphaFoldDB" id="W7IUL4"/>
<proteinExistence type="predicted"/>
<evidence type="ECO:0000313" key="4">
    <source>
        <dbReference type="Proteomes" id="UP000019277"/>
    </source>
</evidence>
<keyword evidence="4" id="KW-1185">Reference proteome</keyword>
<dbReference type="SUPFAM" id="SSF55729">
    <property type="entry name" value="Acyl-CoA N-acyltransferases (Nat)"/>
    <property type="match status" value="1"/>
</dbReference>
<dbReference type="Gene3D" id="3.40.630.30">
    <property type="match status" value="1"/>
</dbReference>
<keyword evidence="3" id="KW-0808">Transferase</keyword>
<dbReference type="PROSITE" id="PS51186">
    <property type="entry name" value="GNAT"/>
    <property type="match status" value="1"/>
</dbReference>
<sequence length="197" mass="22012">MTGIRTERLVLRPVDRADIAAAVAIQGDPRTCRHRPGGPSSPAETSAQLDFWLEHWRTHGFGYWSITLPDDAAVLGFGGLQLGEFDGHRYLNLYYRLRPRAWGHGYAPEMAGAALDWAAAERPDLPVWIITTLDNEPARRVADKLGFTEFRQAEYTGAPCRFYRWHSTPAERTASPGMTEGKRLPRALPAQTREGPA</sequence>
<evidence type="ECO:0000256" key="1">
    <source>
        <dbReference type="SAM" id="MobiDB-lite"/>
    </source>
</evidence>
<organism evidence="3 4">
    <name type="scientific">Actinokineospora spheciospongiae</name>
    <dbReference type="NCBI Taxonomy" id="909613"/>
    <lineage>
        <taxon>Bacteria</taxon>
        <taxon>Bacillati</taxon>
        <taxon>Actinomycetota</taxon>
        <taxon>Actinomycetes</taxon>
        <taxon>Pseudonocardiales</taxon>
        <taxon>Pseudonocardiaceae</taxon>
        <taxon>Actinokineospora</taxon>
    </lineage>
</organism>
<dbReference type="InterPro" id="IPR016181">
    <property type="entry name" value="Acyl_CoA_acyltransferase"/>
</dbReference>
<reference evidence="3 4" key="1">
    <citation type="journal article" date="2014" name="Genome Announc.">
        <title>Draft Genome Sequence of the Antitrypanosomally Active Sponge-Associated Bacterium Actinokineospora sp. Strain EG49.</title>
        <authorList>
            <person name="Harjes J."/>
            <person name="Ryu T."/>
            <person name="Abdelmohsen U.R."/>
            <person name="Moitinho-Silva L."/>
            <person name="Horn H."/>
            <person name="Ravasi T."/>
            <person name="Hentschel U."/>
        </authorList>
    </citation>
    <scope>NUCLEOTIDE SEQUENCE [LARGE SCALE GENOMIC DNA]</scope>
    <source>
        <strain evidence="3 4">EG49</strain>
    </source>
</reference>
<evidence type="ECO:0000313" key="3">
    <source>
        <dbReference type="EMBL" id="EWC60452.1"/>
    </source>
</evidence>
<dbReference type="InterPro" id="IPR051531">
    <property type="entry name" value="N-acetyltransferase"/>
</dbReference>
<accession>W7IUL4</accession>
<dbReference type="EMBL" id="AYXG01000159">
    <property type="protein sequence ID" value="EWC60452.1"/>
    <property type="molecule type" value="Genomic_DNA"/>
</dbReference>
<dbReference type="PANTHER" id="PTHR43792">
    <property type="entry name" value="GNAT FAMILY, PUTATIVE (AFU_ORTHOLOGUE AFUA_3G00765)-RELATED-RELATED"/>
    <property type="match status" value="1"/>
</dbReference>
<gene>
    <name evidence="3" type="ORF">UO65_4265</name>
</gene>
<dbReference type="Proteomes" id="UP000019277">
    <property type="component" value="Unassembled WGS sequence"/>
</dbReference>
<dbReference type="Pfam" id="PF13302">
    <property type="entry name" value="Acetyltransf_3"/>
    <property type="match status" value="1"/>
</dbReference>
<feature type="domain" description="N-acetyltransferase" evidence="2">
    <location>
        <begin position="9"/>
        <end position="175"/>
    </location>
</feature>
<protein>
    <submittedName>
        <fullName evidence="3">GCN5-related N-acetyltransferase</fullName>
    </submittedName>
</protein>
<name>W7IUL4_9PSEU</name>